<dbReference type="RefSeq" id="WP_323248173.1">
    <property type="nucleotide sequence ID" value="NZ_JAYFUL010000009.1"/>
</dbReference>
<proteinExistence type="predicted"/>
<gene>
    <name evidence="2" type="ORF">VB264_07655</name>
</gene>
<sequence>MAKKTKLSEAELVIAYFEALEHPLKEVVQRLRTIVLSTDKEIAEQIKWNSPSFYYSGKMQPFDPKEYKRDIVVFNLHKNDSVLLVFPTGSTINDSSGLLEGKFADTRKIAKFTTIEEVKTKENALKTVIKAWLNQID</sequence>
<evidence type="ECO:0000313" key="2">
    <source>
        <dbReference type="EMBL" id="MEA5257654.1"/>
    </source>
</evidence>
<protein>
    <submittedName>
        <fullName evidence="2">DUF1801 domain-containing protein</fullName>
    </submittedName>
</protein>
<evidence type="ECO:0000259" key="1">
    <source>
        <dbReference type="Pfam" id="PF08818"/>
    </source>
</evidence>
<feature type="domain" description="YdhG-like" evidence="1">
    <location>
        <begin position="25"/>
        <end position="133"/>
    </location>
</feature>
<name>A0ABU5QLB6_9BACT</name>
<reference evidence="2 3" key="1">
    <citation type="submission" date="2023-12" db="EMBL/GenBank/DDBJ databases">
        <title>Novel species of the genus Arcicella isolated from rivers.</title>
        <authorList>
            <person name="Lu H."/>
        </authorList>
    </citation>
    <scope>NUCLEOTIDE SEQUENCE [LARGE SCALE GENOMIC DNA]</scope>
    <source>
        <strain evidence="2 3">LMG 21963</strain>
    </source>
</reference>
<evidence type="ECO:0000313" key="3">
    <source>
        <dbReference type="Proteomes" id="UP001304671"/>
    </source>
</evidence>
<accession>A0ABU5QLB6</accession>
<dbReference type="EMBL" id="JAYFUL010000009">
    <property type="protein sequence ID" value="MEA5257654.1"/>
    <property type="molecule type" value="Genomic_DNA"/>
</dbReference>
<dbReference type="Proteomes" id="UP001304671">
    <property type="component" value="Unassembled WGS sequence"/>
</dbReference>
<organism evidence="2 3">
    <name type="scientific">Arcicella aquatica</name>
    <dbReference type="NCBI Taxonomy" id="217141"/>
    <lineage>
        <taxon>Bacteria</taxon>
        <taxon>Pseudomonadati</taxon>
        <taxon>Bacteroidota</taxon>
        <taxon>Cytophagia</taxon>
        <taxon>Cytophagales</taxon>
        <taxon>Flectobacillaceae</taxon>
        <taxon>Arcicella</taxon>
    </lineage>
</organism>
<dbReference type="Pfam" id="PF08818">
    <property type="entry name" value="DUF1801"/>
    <property type="match status" value="1"/>
</dbReference>
<comment type="caution">
    <text evidence="2">The sequence shown here is derived from an EMBL/GenBank/DDBJ whole genome shotgun (WGS) entry which is preliminary data.</text>
</comment>
<dbReference type="SUPFAM" id="SSF159888">
    <property type="entry name" value="YdhG-like"/>
    <property type="match status" value="1"/>
</dbReference>
<keyword evidence="3" id="KW-1185">Reference proteome</keyword>
<dbReference type="InterPro" id="IPR014922">
    <property type="entry name" value="YdhG-like"/>
</dbReference>
<dbReference type="Gene3D" id="3.90.1150.200">
    <property type="match status" value="1"/>
</dbReference>